<evidence type="ECO:0000256" key="1">
    <source>
        <dbReference type="SAM" id="MobiDB-lite"/>
    </source>
</evidence>
<dbReference type="EMBL" id="FOTF01000022">
    <property type="protein sequence ID" value="SFL49030.1"/>
    <property type="molecule type" value="Genomic_DNA"/>
</dbReference>
<keyword evidence="3" id="KW-1185">Reference proteome</keyword>
<feature type="region of interest" description="Disordered" evidence="1">
    <location>
        <begin position="1"/>
        <end position="22"/>
    </location>
</feature>
<evidence type="ECO:0000313" key="3">
    <source>
        <dbReference type="Proteomes" id="UP000199550"/>
    </source>
</evidence>
<dbReference type="STRING" id="195913.SAMN04488004_12242"/>
<organism evidence="2 3">
    <name type="scientific">Loktanella salsilacus</name>
    <dbReference type="NCBI Taxonomy" id="195913"/>
    <lineage>
        <taxon>Bacteria</taxon>
        <taxon>Pseudomonadati</taxon>
        <taxon>Pseudomonadota</taxon>
        <taxon>Alphaproteobacteria</taxon>
        <taxon>Rhodobacterales</taxon>
        <taxon>Roseobacteraceae</taxon>
        <taxon>Loktanella</taxon>
    </lineage>
</organism>
<proteinExistence type="predicted"/>
<dbReference type="Proteomes" id="UP000199550">
    <property type="component" value="Unassembled WGS sequence"/>
</dbReference>
<dbReference type="AlphaFoldDB" id="A0A1I4I4C9"/>
<protein>
    <submittedName>
        <fullName evidence="2">Uncharacterized protein</fullName>
    </submittedName>
</protein>
<reference evidence="3" key="1">
    <citation type="submission" date="2016-10" db="EMBL/GenBank/DDBJ databases">
        <authorList>
            <person name="Varghese N."/>
            <person name="Submissions S."/>
        </authorList>
    </citation>
    <scope>NUCLEOTIDE SEQUENCE [LARGE SCALE GENOMIC DNA]</scope>
    <source>
        <strain evidence="3">DSM 16199</strain>
    </source>
</reference>
<accession>A0A1I4I4C9</accession>
<gene>
    <name evidence="2" type="ORF">SAMN04488004_12242</name>
</gene>
<name>A0A1I4I4C9_9RHOB</name>
<evidence type="ECO:0000313" key="2">
    <source>
        <dbReference type="EMBL" id="SFL49030.1"/>
    </source>
</evidence>
<sequence>MTHGHQSQHAELGKPPTGGGSGVRYSGRESWWVLFVPHTLNAMRKLQTDAGVIYCRDVVNGVAVDPLNPPGWCDPIRRPADEIALWRNRPYIVTDGDLFIVMCLYQASDEPRWCGQAGSVPDALKIARFI</sequence>